<dbReference type="PROSITE" id="PS50206">
    <property type="entry name" value="RHODANESE_3"/>
    <property type="match status" value="1"/>
</dbReference>
<evidence type="ECO:0000256" key="1">
    <source>
        <dbReference type="SAM" id="MobiDB-lite"/>
    </source>
</evidence>
<dbReference type="Gene3D" id="3.40.250.10">
    <property type="entry name" value="Rhodanese-like domain"/>
    <property type="match status" value="1"/>
</dbReference>
<feature type="domain" description="Rhodanese" evidence="2">
    <location>
        <begin position="181"/>
        <end position="248"/>
    </location>
</feature>
<sequence>MRTSHTVVLFVLAVAASTAALQWFLRDGEPSPPRAFPLTPRVPSAASGGYPAPSAPPGYGAPSPFSAPSAAPGPPPPASFPVGQPDNPRYGTAPASQDPRTQVERQDFGVPPTAELHAGAMHGPTPASIPGGQVVTTPGLIALLGDRSLGARVFDVLGGPETLPGALAAVPASQPGNFQDPTQQQFGQFLQQTTQGRRDLPLVFYCASSHCWMSYNAALRAIRLGYTNVLWYRGGLEAWQAAGQPTQRPPQAPGAPGAAVPAANLRSGWSG</sequence>
<feature type="region of interest" description="Disordered" evidence="1">
    <location>
        <begin position="30"/>
        <end position="104"/>
    </location>
</feature>
<dbReference type="RefSeq" id="WP_380019744.1">
    <property type="nucleotide sequence ID" value="NZ_JBHSHD010000006.1"/>
</dbReference>
<organism evidence="3 4">
    <name type="scientific">Dokdonella ginsengisoli</name>
    <dbReference type="NCBI Taxonomy" id="363846"/>
    <lineage>
        <taxon>Bacteria</taxon>
        <taxon>Pseudomonadati</taxon>
        <taxon>Pseudomonadota</taxon>
        <taxon>Gammaproteobacteria</taxon>
        <taxon>Lysobacterales</taxon>
        <taxon>Rhodanobacteraceae</taxon>
        <taxon>Dokdonella</taxon>
    </lineage>
</organism>
<reference evidence="4" key="1">
    <citation type="journal article" date="2019" name="Int. J. Syst. Evol. Microbiol.">
        <title>The Global Catalogue of Microorganisms (GCM) 10K type strain sequencing project: providing services to taxonomists for standard genome sequencing and annotation.</title>
        <authorList>
            <consortium name="The Broad Institute Genomics Platform"/>
            <consortium name="The Broad Institute Genome Sequencing Center for Infectious Disease"/>
            <person name="Wu L."/>
            <person name="Ma J."/>
        </authorList>
    </citation>
    <scope>NUCLEOTIDE SEQUENCE [LARGE SCALE GENOMIC DNA]</scope>
    <source>
        <strain evidence="4">CCUG 30340</strain>
    </source>
</reference>
<evidence type="ECO:0000259" key="2">
    <source>
        <dbReference type="PROSITE" id="PS50206"/>
    </source>
</evidence>
<keyword evidence="4" id="KW-1185">Reference proteome</keyword>
<feature type="compositionally biased region" description="Low complexity" evidence="1">
    <location>
        <begin position="254"/>
        <end position="263"/>
    </location>
</feature>
<dbReference type="InterPro" id="IPR001763">
    <property type="entry name" value="Rhodanese-like_dom"/>
</dbReference>
<gene>
    <name evidence="3" type="ORF">ACFO6Q_06350</name>
</gene>
<dbReference type="Proteomes" id="UP001595886">
    <property type="component" value="Unassembled WGS sequence"/>
</dbReference>
<accession>A0ABV9QTH9</accession>
<dbReference type="Pfam" id="PF00581">
    <property type="entry name" value="Rhodanese"/>
    <property type="match status" value="1"/>
</dbReference>
<dbReference type="CDD" id="cd00158">
    <property type="entry name" value="RHOD"/>
    <property type="match status" value="1"/>
</dbReference>
<evidence type="ECO:0000313" key="4">
    <source>
        <dbReference type="Proteomes" id="UP001595886"/>
    </source>
</evidence>
<feature type="region of interest" description="Disordered" evidence="1">
    <location>
        <begin position="242"/>
        <end position="271"/>
    </location>
</feature>
<comment type="caution">
    <text evidence="3">The sequence shown here is derived from an EMBL/GenBank/DDBJ whole genome shotgun (WGS) entry which is preliminary data.</text>
</comment>
<dbReference type="InterPro" id="IPR036873">
    <property type="entry name" value="Rhodanese-like_dom_sf"/>
</dbReference>
<dbReference type="SMART" id="SM00450">
    <property type="entry name" value="RHOD"/>
    <property type="match status" value="1"/>
</dbReference>
<protein>
    <submittedName>
        <fullName evidence="3">Rhodanese-like domain-containing protein</fullName>
    </submittedName>
</protein>
<dbReference type="EMBL" id="JBHSHD010000006">
    <property type="protein sequence ID" value="MFC4819935.1"/>
    <property type="molecule type" value="Genomic_DNA"/>
</dbReference>
<evidence type="ECO:0000313" key="3">
    <source>
        <dbReference type="EMBL" id="MFC4819935.1"/>
    </source>
</evidence>
<name>A0ABV9QTH9_9GAMM</name>
<dbReference type="SUPFAM" id="SSF52821">
    <property type="entry name" value="Rhodanese/Cell cycle control phosphatase"/>
    <property type="match status" value="1"/>
</dbReference>
<proteinExistence type="predicted"/>
<feature type="compositionally biased region" description="Low complexity" evidence="1">
    <location>
        <begin position="43"/>
        <end position="70"/>
    </location>
</feature>